<dbReference type="Proteomes" id="UP000765509">
    <property type="component" value="Unassembled WGS sequence"/>
</dbReference>
<dbReference type="EMBL" id="AVOT02006216">
    <property type="protein sequence ID" value="MBW0481033.1"/>
    <property type="molecule type" value="Genomic_DNA"/>
</dbReference>
<evidence type="ECO:0000313" key="1">
    <source>
        <dbReference type="EMBL" id="MBW0481033.1"/>
    </source>
</evidence>
<sequence>MSVSTLIVINLRGPKKMRDSYVGPFTIIKLVLKKEVEVNLTEEFSRKHPFFIVTLVKPYHQTDEDSFPKSREVPSAGKVVGEYLAGQVRRRLKARKMNINTKNHRKHLVRLKIQEEDKGKWIPGKKYLMDKSILGGQKSLISYGPFLKECLARL</sequence>
<dbReference type="OrthoDB" id="4360000at2759"/>
<organism evidence="1 2">
    <name type="scientific">Austropuccinia psidii MF-1</name>
    <dbReference type="NCBI Taxonomy" id="1389203"/>
    <lineage>
        <taxon>Eukaryota</taxon>
        <taxon>Fungi</taxon>
        <taxon>Dikarya</taxon>
        <taxon>Basidiomycota</taxon>
        <taxon>Pucciniomycotina</taxon>
        <taxon>Pucciniomycetes</taxon>
        <taxon>Pucciniales</taxon>
        <taxon>Sphaerophragmiaceae</taxon>
        <taxon>Austropuccinia</taxon>
    </lineage>
</organism>
<proteinExistence type="predicted"/>
<gene>
    <name evidence="1" type="ORF">O181_020748</name>
</gene>
<reference evidence="1" key="1">
    <citation type="submission" date="2021-03" db="EMBL/GenBank/DDBJ databases">
        <title>Draft genome sequence of rust myrtle Austropuccinia psidii MF-1, a brazilian biotype.</title>
        <authorList>
            <person name="Quecine M.C."/>
            <person name="Pachon D.M.R."/>
            <person name="Bonatelli M.L."/>
            <person name="Correr F.H."/>
            <person name="Franceschini L.M."/>
            <person name="Leite T.F."/>
            <person name="Margarido G.R.A."/>
            <person name="Almeida C.A."/>
            <person name="Ferrarezi J.A."/>
            <person name="Labate C.A."/>
        </authorList>
    </citation>
    <scope>NUCLEOTIDE SEQUENCE</scope>
    <source>
        <strain evidence="1">MF-1</strain>
    </source>
</reference>
<dbReference type="AlphaFoldDB" id="A0A9Q3CDI6"/>
<comment type="caution">
    <text evidence="1">The sequence shown here is derived from an EMBL/GenBank/DDBJ whole genome shotgun (WGS) entry which is preliminary data.</text>
</comment>
<keyword evidence="2" id="KW-1185">Reference proteome</keyword>
<accession>A0A9Q3CDI6</accession>
<name>A0A9Q3CDI6_9BASI</name>
<evidence type="ECO:0000313" key="2">
    <source>
        <dbReference type="Proteomes" id="UP000765509"/>
    </source>
</evidence>
<protein>
    <submittedName>
        <fullName evidence="1">Uncharacterized protein</fullName>
    </submittedName>
</protein>